<dbReference type="EMBL" id="BMJS01000033">
    <property type="protein sequence ID" value="GGG04937.1"/>
    <property type="molecule type" value="Genomic_DNA"/>
</dbReference>
<evidence type="ECO:0000313" key="1">
    <source>
        <dbReference type="EMBL" id="GGG04937.1"/>
    </source>
</evidence>
<evidence type="ECO:0000313" key="2">
    <source>
        <dbReference type="Proteomes" id="UP000636949"/>
    </source>
</evidence>
<organism evidence="1 2">
    <name type="scientific">Cysteiniphilum litorale</name>
    <dbReference type="NCBI Taxonomy" id="2056700"/>
    <lineage>
        <taxon>Bacteria</taxon>
        <taxon>Pseudomonadati</taxon>
        <taxon>Pseudomonadota</taxon>
        <taxon>Gammaproteobacteria</taxon>
        <taxon>Thiotrichales</taxon>
        <taxon>Fastidiosibacteraceae</taxon>
        <taxon>Cysteiniphilum</taxon>
    </lineage>
</organism>
<evidence type="ECO:0008006" key="3">
    <source>
        <dbReference type="Google" id="ProtNLM"/>
    </source>
</evidence>
<reference evidence="1" key="1">
    <citation type="journal article" date="2014" name="Int. J. Syst. Evol. Microbiol.">
        <title>Complete genome sequence of Corynebacterium casei LMG S-19264T (=DSM 44701T), isolated from a smear-ripened cheese.</title>
        <authorList>
            <consortium name="US DOE Joint Genome Institute (JGI-PGF)"/>
            <person name="Walter F."/>
            <person name="Albersmeier A."/>
            <person name="Kalinowski J."/>
            <person name="Ruckert C."/>
        </authorList>
    </citation>
    <scope>NUCLEOTIDE SEQUENCE</scope>
    <source>
        <strain evidence="1">CGMCC 1.15758</strain>
    </source>
</reference>
<dbReference type="RefSeq" id="WP_117003602.1">
    <property type="nucleotide sequence ID" value="NZ_BMJS01000033.1"/>
</dbReference>
<dbReference type="NCBIfam" id="NF047593">
    <property type="entry name" value="IS66_ISAeme5_TnpA"/>
    <property type="match status" value="1"/>
</dbReference>
<comment type="caution">
    <text evidence="1">The sequence shown here is derived from an EMBL/GenBank/DDBJ whole genome shotgun (WGS) entry which is preliminary data.</text>
</comment>
<gene>
    <name evidence="1" type="ORF">GCM10010995_22960</name>
</gene>
<proteinExistence type="predicted"/>
<sequence length="100" mass="11856">MTEEQWYEAIKRWEQSGLTQPQFCKQHDIDYRIFKRWRTEGLASGRFNPSTRWTNKSENVSFAKVTTLPDELPETTYHEGLNTKFIEINLPHGILLKVPM</sequence>
<keyword evidence="2" id="KW-1185">Reference proteome</keyword>
<accession>A0A8J2Z6A5</accession>
<reference evidence="1" key="2">
    <citation type="submission" date="2020-09" db="EMBL/GenBank/DDBJ databases">
        <authorList>
            <person name="Sun Q."/>
            <person name="Zhou Y."/>
        </authorList>
    </citation>
    <scope>NUCLEOTIDE SEQUENCE</scope>
    <source>
        <strain evidence="1">CGMCC 1.15758</strain>
    </source>
</reference>
<dbReference type="Proteomes" id="UP000636949">
    <property type="component" value="Unassembled WGS sequence"/>
</dbReference>
<protein>
    <recommendedName>
        <fullName evidence="3">Transposase</fullName>
    </recommendedName>
</protein>
<dbReference type="OrthoDB" id="5769209at2"/>
<name>A0A8J2Z6A5_9GAMM</name>
<dbReference type="AlphaFoldDB" id="A0A8J2Z6A5"/>